<sequence length="104" mass="11755">MYILPSQKYFKTIVSADTDPEERLLDSSLIDFYRASLLYAIGNNNVSIDLPAHIFRAICLAATPDDYYETHSLPFGSLITRFAMASKVRVDPTDQLKQLMPPIN</sequence>
<gene>
    <name evidence="1" type="ORF">CURHAP_LOCUS38253</name>
    <name evidence="2" type="ORF">ORAREDHAP_LOCUS37974</name>
</gene>
<reference evidence="1 3" key="2">
    <citation type="submission" date="2020-05" db="EMBL/GenBank/DDBJ databases">
        <authorList>
            <person name="Campoy J."/>
            <person name="Schneeberger K."/>
            <person name="Spophaly S."/>
        </authorList>
    </citation>
    <scope>NUCLEOTIDE SEQUENCE [LARGE SCALE GENOMIC DNA]</scope>
    <source>
        <strain evidence="1">PruArmRojPasFocal</strain>
    </source>
</reference>
<reference evidence="4" key="1">
    <citation type="journal article" date="2020" name="Genome Biol.">
        <title>Gamete binning: chromosome-level and haplotype-resolved genome assembly enabled by high-throughput single-cell sequencing of gamete genomes.</title>
        <authorList>
            <person name="Campoy J.A."/>
            <person name="Sun H."/>
            <person name="Goel M."/>
            <person name="Jiao W.-B."/>
            <person name="Folz-Donahue K."/>
            <person name="Wang N."/>
            <person name="Rubio M."/>
            <person name="Liu C."/>
            <person name="Kukat C."/>
            <person name="Ruiz D."/>
            <person name="Huettel B."/>
            <person name="Schneeberger K."/>
        </authorList>
    </citation>
    <scope>NUCLEOTIDE SEQUENCE [LARGE SCALE GENOMIC DNA]</scope>
    <source>
        <strain evidence="4">cv. Rojo Pasion</strain>
    </source>
</reference>
<dbReference type="Proteomes" id="UP000507222">
    <property type="component" value="Unassembled WGS sequence"/>
</dbReference>
<accession>A0A6J5VCA8</accession>
<dbReference type="EMBL" id="CAEKKB010000006">
    <property type="protein sequence ID" value="CAB4314018.1"/>
    <property type="molecule type" value="Genomic_DNA"/>
</dbReference>
<evidence type="ECO:0000313" key="4">
    <source>
        <dbReference type="Proteomes" id="UP000507245"/>
    </source>
</evidence>
<evidence type="ECO:0000313" key="2">
    <source>
        <dbReference type="EMBL" id="CAB4314018.1"/>
    </source>
</evidence>
<protein>
    <submittedName>
        <fullName evidence="1">Uncharacterized protein</fullName>
    </submittedName>
</protein>
<dbReference type="AlphaFoldDB" id="A0A6J5VCA8"/>
<organism evidence="1 3">
    <name type="scientific">Prunus armeniaca</name>
    <name type="common">Apricot</name>
    <name type="synonym">Armeniaca vulgaris</name>
    <dbReference type="NCBI Taxonomy" id="36596"/>
    <lineage>
        <taxon>Eukaryota</taxon>
        <taxon>Viridiplantae</taxon>
        <taxon>Streptophyta</taxon>
        <taxon>Embryophyta</taxon>
        <taxon>Tracheophyta</taxon>
        <taxon>Spermatophyta</taxon>
        <taxon>Magnoliopsida</taxon>
        <taxon>eudicotyledons</taxon>
        <taxon>Gunneridae</taxon>
        <taxon>Pentapetalae</taxon>
        <taxon>rosids</taxon>
        <taxon>fabids</taxon>
        <taxon>Rosales</taxon>
        <taxon>Rosaceae</taxon>
        <taxon>Amygdaloideae</taxon>
        <taxon>Amygdaleae</taxon>
        <taxon>Prunus</taxon>
    </lineage>
</organism>
<keyword evidence="4" id="KW-1185">Reference proteome</keyword>
<evidence type="ECO:0000313" key="1">
    <source>
        <dbReference type="EMBL" id="CAB4283538.1"/>
    </source>
</evidence>
<evidence type="ECO:0000313" key="3">
    <source>
        <dbReference type="Proteomes" id="UP000507222"/>
    </source>
</evidence>
<dbReference type="EMBL" id="CAEKDK010000006">
    <property type="protein sequence ID" value="CAB4283538.1"/>
    <property type="molecule type" value="Genomic_DNA"/>
</dbReference>
<dbReference type="OrthoDB" id="10318706at2759"/>
<dbReference type="Proteomes" id="UP000507245">
    <property type="component" value="Unassembled WGS sequence"/>
</dbReference>
<name>A0A6J5VCA8_PRUAR</name>
<proteinExistence type="predicted"/>